<keyword evidence="2" id="KW-1185">Reference proteome</keyword>
<dbReference type="RefSeq" id="WP_058458206.1">
    <property type="nucleotide sequence ID" value="NZ_CAAAIY010000013.1"/>
</dbReference>
<dbReference type="EMBL" id="LNXU01000004">
    <property type="protein sequence ID" value="KTC76437.1"/>
    <property type="molecule type" value="Genomic_DNA"/>
</dbReference>
<evidence type="ECO:0000313" key="1">
    <source>
        <dbReference type="EMBL" id="KTC76437.1"/>
    </source>
</evidence>
<reference evidence="1 2" key="1">
    <citation type="submission" date="2015-11" db="EMBL/GenBank/DDBJ databases">
        <title>Genomic analysis of 38 Legionella species identifies large and diverse effector repertoires.</title>
        <authorList>
            <person name="Burstein D."/>
            <person name="Amaro F."/>
            <person name="Zusman T."/>
            <person name="Lifshitz Z."/>
            <person name="Cohen O."/>
            <person name="Gilbert J.A."/>
            <person name="Pupko T."/>
            <person name="Shuman H.A."/>
            <person name="Segal G."/>
        </authorList>
    </citation>
    <scope>NUCLEOTIDE SEQUENCE [LARGE SCALE GENOMIC DNA]</scope>
    <source>
        <strain evidence="1 2">WIGA</strain>
    </source>
</reference>
<gene>
    <name evidence="1" type="ORF">Lboz_0507</name>
</gene>
<dbReference type="PATRIC" id="fig|447.4.peg.543"/>
<proteinExistence type="predicted"/>
<accession>A0A0W0S017</accession>
<dbReference type="AlphaFoldDB" id="A0A0W0S017"/>
<organism evidence="1 2">
    <name type="scientific">Legionella bozemanae</name>
    <name type="common">Fluoribacter bozemanae</name>
    <dbReference type="NCBI Taxonomy" id="447"/>
    <lineage>
        <taxon>Bacteria</taxon>
        <taxon>Pseudomonadati</taxon>
        <taxon>Pseudomonadota</taxon>
        <taxon>Gammaproteobacteria</taxon>
        <taxon>Legionellales</taxon>
        <taxon>Legionellaceae</taxon>
        <taxon>Legionella</taxon>
    </lineage>
</organism>
<protein>
    <submittedName>
        <fullName evidence="1">Uncharacterized protein</fullName>
    </submittedName>
</protein>
<dbReference type="OrthoDB" id="5657090at2"/>
<sequence>MSLEKAIKIAQAILADMQKNMVTRNSIIPLSELPFVYEDEIQQYRIKFGKSLDLLLQSITNLNLVRDASEVLVRKIKDFPNGAVSTYMMKQLAVAYCKMGSCGEFSTYALFELLKQLKAENIDLPITFIALDSKKKNVFTGESYNHACLLLGEVDINPGEPIDKFKRLPDSVICFDPSIGWIAPANKMLEINQAFFAAHEIDHVTTQHPGVILFQPNDNALQKKVLKIEEAARILSNEILEKLKGIHEFKLFSLDDKSLPKLAKHEFSFINQNTKKDYEDALEKCTSSLFEDSLSHWKYYPKRDGEKARPAQILLTVKDEDKTRVILEHLIKHKITGVHPTMQRVQATGDYAILIVEPNFAQLRDLPKIEKNQKEHDEGLSHASLAVIA</sequence>
<name>A0A0W0S017_LEGBO</name>
<comment type="caution">
    <text evidence="1">The sequence shown here is derived from an EMBL/GenBank/DDBJ whole genome shotgun (WGS) entry which is preliminary data.</text>
</comment>
<evidence type="ECO:0000313" key="2">
    <source>
        <dbReference type="Proteomes" id="UP000054695"/>
    </source>
</evidence>
<dbReference type="Proteomes" id="UP000054695">
    <property type="component" value="Unassembled WGS sequence"/>
</dbReference>